<evidence type="ECO:0000256" key="6">
    <source>
        <dbReference type="ARBA" id="ARBA00023316"/>
    </source>
</evidence>
<keyword evidence="4" id="KW-0573">Peptidoglycan synthesis</keyword>
<evidence type="ECO:0000256" key="2">
    <source>
        <dbReference type="ARBA" id="ARBA00022679"/>
    </source>
</evidence>
<keyword evidence="5" id="KW-0012">Acyltransferase</keyword>
<evidence type="ECO:0000256" key="1">
    <source>
        <dbReference type="ARBA" id="ARBA00009943"/>
    </source>
</evidence>
<dbReference type="InterPro" id="IPR050644">
    <property type="entry name" value="PG_Glycine_Bridge_Synth"/>
</dbReference>
<dbReference type="GO" id="GO:0008360">
    <property type="term" value="P:regulation of cell shape"/>
    <property type="evidence" value="ECO:0007669"/>
    <property type="project" value="UniProtKB-KW"/>
</dbReference>
<keyword evidence="3" id="KW-0133">Cell shape</keyword>
<gene>
    <name evidence="8" type="ORF">A3I57_04030</name>
</gene>
<dbReference type="PANTHER" id="PTHR36174">
    <property type="entry name" value="LIPID II:GLYCINE GLYCYLTRANSFERASE"/>
    <property type="match status" value="1"/>
</dbReference>
<sequence>MLIRDLVDTDKTASNRVSTHPLQSYAWGEFRRLTGNPVIKKGVFEKDKLVQSLQVTLHQVPKFNWQIGYFPKGALPDEAQMKALKQIGQENNLVLIKLEPDVSRVIPTAVGTNQGWDTIGSFLRQHGCRPGRRLFTQYSFWLDLTKTEAELLAKMHPKTRYNIKLAEKKDVKVSLDDSPACFAWFLKLLFEETVVRQGFFAHTPEYFKKLWQVLNPAGVAHLLRAYVGEQTLAVFMIFVFNQKIYYPYGASTRESKAVMAPNLLMWELIRYGKTLGCKSFDMWGALGPNPDQNDPWYGFHRFKAGYGGQLIEFLGTYDLVFQPEKYLLYKQLDNLRSSGLRLKANLRRWLK</sequence>
<name>A0A1F5E067_9BACT</name>
<dbReference type="Pfam" id="PF13480">
    <property type="entry name" value="Acetyltransf_6"/>
    <property type="match status" value="1"/>
</dbReference>
<keyword evidence="6" id="KW-0961">Cell wall biogenesis/degradation</keyword>
<evidence type="ECO:0000256" key="5">
    <source>
        <dbReference type="ARBA" id="ARBA00023315"/>
    </source>
</evidence>
<proteinExistence type="inferred from homology"/>
<reference evidence="8 9" key="1">
    <citation type="journal article" date="2016" name="Nat. Commun.">
        <title>Thousands of microbial genomes shed light on interconnected biogeochemical processes in an aquifer system.</title>
        <authorList>
            <person name="Anantharaman K."/>
            <person name="Brown C.T."/>
            <person name="Hug L.A."/>
            <person name="Sharon I."/>
            <person name="Castelle C.J."/>
            <person name="Probst A.J."/>
            <person name="Thomas B.C."/>
            <person name="Singh A."/>
            <person name="Wilkins M.J."/>
            <person name="Karaoz U."/>
            <person name="Brodie E.L."/>
            <person name="Williams K.H."/>
            <person name="Hubbard S.S."/>
            <person name="Banfield J.F."/>
        </authorList>
    </citation>
    <scope>NUCLEOTIDE SEQUENCE [LARGE SCALE GENOMIC DNA]</scope>
</reference>
<dbReference type="InterPro" id="IPR016181">
    <property type="entry name" value="Acyl_CoA_acyltransferase"/>
</dbReference>
<dbReference type="SUPFAM" id="SSF55729">
    <property type="entry name" value="Acyl-CoA N-acyltransferases (Nat)"/>
    <property type="match status" value="2"/>
</dbReference>
<evidence type="ECO:0000313" key="9">
    <source>
        <dbReference type="Proteomes" id="UP000176364"/>
    </source>
</evidence>
<keyword evidence="2" id="KW-0808">Transferase</keyword>
<dbReference type="PANTHER" id="PTHR36174:SF1">
    <property type="entry name" value="LIPID II:GLYCINE GLYCYLTRANSFERASE"/>
    <property type="match status" value="1"/>
</dbReference>
<dbReference type="InterPro" id="IPR003447">
    <property type="entry name" value="FEMABX"/>
</dbReference>
<evidence type="ECO:0000313" key="8">
    <source>
        <dbReference type="EMBL" id="OGD60700.1"/>
    </source>
</evidence>
<dbReference type="PROSITE" id="PS51191">
    <property type="entry name" value="FEMABX"/>
    <property type="match status" value="1"/>
</dbReference>
<dbReference type="Proteomes" id="UP000176364">
    <property type="component" value="Unassembled WGS sequence"/>
</dbReference>
<evidence type="ECO:0000259" key="7">
    <source>
        <dbReference type="Pfam" id="PF13480"/>
    </source>
</evidence>
<dbReference type="AlphaFoldDB" id="A0A1F5E067"/>
<dbReference type="GO" id="GO:0009252">
    <property type="term" value="P:peptidoglycan biosynthetic process"/>
    <property type="evidence" value="ECO:0007669"/>
    <property type="project" value="UniProtKB-KW"/>
</dbReference>
<accession>A0A1F5E067</accession>
<comment type="caution">
    <text evidence="8">The sequence shown here is derived from an EMBL/GenBank/DDBJ whole genome shotgun (WGS) entry which is preliminary data.</text>
</comment>
<comment type="similarity">
    <text evidence="1">Belongs to the FemABX family.</text>
</comment>
<dbReference type="Gene3D" id="3.40.630.30">
    <property type="match status" value="2"/>
</dbReference>
<dbReference type="InterPro" id="IPR038740">
    <property type="entry name" value="BioF2-like_GNAT_dom"/>
</dbReference>
<dbReference type="GO" id="GO:0016755">
    <property type="term" value="F:aminoacyltransferase activity"/>
    <property type="evidence" value="ECO:0007669"/>
    <property type="project" value="InterPro"/>
</dbReference>
<organism evidence="8 9">
    <name type="scientific">Candidatus Beckwithbacteria bacterium RIFCSPLOWO2_02_FULL_47_23</name>
    <dbReference type="NCBI Taxonomy" id="1797463"/>
    <lineage>
        <taxon>Bacteria</taxon>
        <taxon>Candidatus Beckwithiibacteriota</taxon>
    </lineage>
</organism>
<dbReference type="EMBL" id="MEZQ01000024">
    <property type="protein sequence ID" value="OGD60700.1"/>
    <property type="molecule type" value="Genomic_DNA"/>
</dbReference>
<dbReference type="GO" id="GO:0071555">
    <property type="term" value="P:cell wall organization"/>
    <property type="evidence" value="ECO:0007669"/>
    <property type="project" value="UniProtKB-KW"/>
</dbReference>
<evidence type="ECO:0000256" key="3">
    <source>
        <dbReference type="ARBA" id="ARBA00022960"/>
    </source>
</evidence>
<feature type="domain" description="BioF2-like acetyltransferase" evidence="7">
    <location>
        <begin position="159"/>
        <end position="284"/>
    </location>
</feature>
<protein>
    <recommendedName>
        <fullName evidence="7">BioF2-like acetyltransferase domain-containing protein</fullName>
    </recommendedName>
</protein>
<evidence type="ECO:0000256" key="4">
    <source>
        <dbReference type="ARBA" id="ARBA00022984"/>
    </source>
</evidence>